<keyword evidence="3" id="KW-1185">Reference proteome</keyword>
<evidence type="ECO:0008006" key="4">
    <source>
        <dbReference type="Google" id="ProtNLM"/>
    </source>
</evidence>
<dbReference type="EMBL" id="JAQQXR010000004">
    <property type="protein sequence ID" value="MDC8758488.1"/>
    <property type="molecule type" value="Genomic_DNA"/>
</dbReference>
<dbReference type="Proteomes" id="UP001221208">
    <property type="component" value="Unassembled WGS sequence"/>
</dbReference>
<protein>
    <recommendedName>
        <fullName evidence="4">DUF306 domain-containing protein</fullName>
    </recommendedName>
</protein>
<feature type="chain" id="PRO_5046941146" description="DUF306 domain-containing protein" evidence="1">
    <location>
        <begin position="38"/>
        <end position="165"/>
    </location>
</feature>
<gene>
    <name evidence="2" type="ORF">OIK44_12940</name>
</gene>
<reference evidence="2 3" key="1">
    <citation type="submission" date="2022-10" db="EMBL/GenBank/DDBJ databases">
        <title>Janthinobacterium sp. hw3 Genome sequencing.</title>
        <authorList>
            <person name="Park S."/>
        </authorList>
    </citation>
    <scope>NUCLEOTIDE SEQUENCE [LARGE SCALE GENOMIC DNA]</scope>
    <source>
        <strain evidence="3">hw3</strain>
    </source>
</reference>
<keyword evidence="1" id="KW-0732">Signal</keyword>
<accession>A0ABT5K264</accession>
<comment type="caution">
    <text evidence="2">The sequence shown here is derived from an EMBL/GenBank/DDBJ whole genome shotgun (WGS) entry which is preliminary data.</text>
</comment>
<sequence length="165" mass="17838">MEKIEKRAATTLLGKALRPACAALAAFAFFCAGTALASDGGGASAGGEVNADICGRWKIAKVLDFADITAISEREAKKLIGKTLLVAKDKLVFDGETCEAPSYERTVEDTARTMREKGRVSSANMGLSEQVTVIDAGCTDLFLKGRDRIVLHWRGFYFDVVKQKR</sequence>
<dbReference type="RefSeq" id="WP_273671166.1">
    <property type="nucleotide sequence ID" value="NZ_JAQQXR010000004.1"/>
</dbReference>
<name>A0ABT5K264_9BURK</name>
<proteinExistence type="predicted"/>
<evidence type="ECO:0000313" key="2">
    <source>
        <dbReference type="EMBL" id="MDC8758488.1"/>
    </source>
</evidence>
<feature type="signal peptide" evidence="1">
    <location>
        <begin position="1"/>
        <end position="37"/>
    </location>
</feature>
<organism evidence="2 3">
    <name type="scientific">Janthinobacterium fluminis</name>
    <dbReference type="NCBI Taxonomy" id="2987524"/>
    <lineage>
        <taxon>Bacteria</taxon>
        <taxon>Pseudomonadati</taxon>
        <taxon>Pseudomonadota</taxon>
        <taxon>Betaproteobacteria</taxon>
        <taxon>Burkholderiales</taxon>
        <taxon>Oxalobacteraceae</taxon>
        <taxon>Janthinobacterium</taxon>
    </lineage>
</organism>
<evidence type="ECO:0000256" key="1">
    <source>
        <dbReference type="SAM" id="SignalP"/>
    </source>
</evidence>
<evidence type="ECO:0000313" key="3">
    <source>
        <dbReference type="Proteomes" id="UP001221208"/>
    </source>
</evidence>